<dbReference type="EMBL" id="FXTJ01000007">
    <property type="protein sequence ID" value="SMO92330.1"/>
    <property type="molecule type" value="Genomic_DNA"/>
</dbReference>
<dbReference type="InterPro" id="IPR014942">
    <property type="entry name" value="AbiEii"/>
</dbReference>
<proteinExistence type="predicted"/>
<evidence type="ECO:0000313" key="2">
    <source>
        <dbReference type="Proteomes" id="UP000317484"/>
    </source>
</evidence>
<sequence>MTQPAKNPAAFKASLRDRLKTQAQQSGRPFNQLEREYLLQRFLARVFADPASPWILKGGTGLLARLPGARHSQDIDLLHRTETLTAAAEELGTLAATDVGDPFRFVLGAPVLMTGLVDGAQIPVTAYLGATEFGRFPIDLSTKLNFVAQVERYRPTPIIEIPSVAPLPEFTLYPLADQVADKVCAMYEKHGPRQIASTRFRDLVDLVLITQAFTLNGDALGEALAQEASRRALNLPTALISPDRTWTAGYPKVARPTMVPTELHTLPQALTAVARCLDPVLAGEVTGMQWNPDNHQWQSAT</sequence>
<organism evidence="1 2">
    <name type="scientific">Geodermatophilus aquaeductus</name>
    <dbReference type="NCBI Taxonomy" id="1564161"/>
    <lineage>
        <taxon>Bacteria</taxon>
        <taxon>Bacillati</taxon>
        <taxon>Actinomycetota</taxon>
        <taxon>Actinomycetes</taxon>
        <taxon>Geodermatophilales</taxon>
        <taxon>Geodermatophilaceae</taxon>
        <taxon>Geodermatophilus</taxon>
    </lineage>
</organism>
<gene>
    <name evidence="1" type="ORF">SAMN06273567_107168</name>
</gene>
<name>A0A521FA01_9ACTN</name>
<dbReference type="Proteomes" id="UP000317484">
    <property type="component" value="Unassembled WGS sequence"/>
</dbReference>
<accession>A0A521FA01</accession>
<dbReference type="RefSeq" id="WP_185938403.1">
    <property type="nucleotide sequence ID" value="NZ_FXTJ01000007.1"/>
</dbReference>
<dbReference type="Pfam" id="PF08843">
    <property type="entry name" value="AbiEii"/>
    <property type="match status" value="1"/>
</dbReference>
<protein>
    <submittedName>
        <fullName evidence="1">Nucleotidyl transferase AbiEii toxin, Type IV TA system</fullName>
    </submittedName>
</protein>
<dbReference type="AlphaFoldDB" id="A0A521FA01"/>
<keyword evidence="2" id="KW-1185">Reference proteome</keyword>
<keyword evidence="1" id="KW-0808">Transferase</keyword>
<dbReference type="GO" id="GO:0016740">
    <property type="term" value="F:transferase activity"/>
    <property type="evidence" value="ECO:0007669"/>
    <property type="project" value="UniProtKB-KW"/>
</dbReference>
<evidence type="ECO:0000313" key="1">
    <source>
        <dbReference type="EMBL" id="SMO92330.1"/>
    </source>
</evidence>
<reference evidence="1 2" key="1">
    <citation type="submission" date="2017-05" db="EMBL/GenBank/DDBJ databases">
        <authorList>
            <person name="Varghese N."/>
            <person name="Submissions S."/>
        </authorList>
    </citation>
    <scope>NUCLEOTIDE SEQUENCE [LARGE SCALE GENOMIC DNA]</scope>
    <source>
        <strain evidence="1 2">DSM 46834</strain>
    </source>
</reference>